<feature type="signal peptide" evidence="3">
    <location>
        <begin position="1"/>
        <end position="20"/>
    </location>
</feature>
<dbReference type="Proteomes" id="UP000235015">
    <property type="component" value="Unassembled WGS sequence"/>
</dbReference>
<proteinExistence type="predicted"/>
<feature type="coiled-coil region" evidence="1">
    <location>
        <begin position="125"/>
        <end position="172"/>
    </location>
</feature>
<dbReference type="AlphaFoldDB" id="A0A2N6CZ68"/>
<evidence type="ECO:0000313" key="5">
    <source>
        <dbReference type="Proteomes" id="UP000235015"/>
    </source>
</evidence>
<evidence type="ECO:0000256" key="3">
    <source>
        <dbReference type="SAM" id="SignalP"/>
    </source>
</evidence>
<gene>
    <name evidence="4" type="ORF">C0630_05485</name>
</gene>
<dbReference type="PROSITE" id="PS51257">
    <property type="entry name" value="PROKAR_LIPOPROTEIN"/>
    <property type="match status" value="1"/>
</dbReference>
<evidence type="ECO:0000313" key="4">
    <source>
        <dbReference type="EMBL" id="PLX62659.1"/>
    </source>
</evidence>
<organism evidence="4 5">
    <name type="scientific">Sedimenticola selenatireducens</name>
    <dbReference type="NCBI Taxonomy" id="191960"/>
    <lineage>
        <taxon>Bacteria</taxon>
        <taxon>Pseudomonadati</taxon>
        <taxon>Pseudomonadota</taxon>
        <taxon>Gammaproteobacteria</taxon>
        <taxon>Chromatiales</taxon>
        <taxon>Sedimenticolaceae</taxon>
        <taxon>Sedimenticola</taxon>
    </lineage>
</organism>
<reference evidence="4 5" key="1">
    <citation type="submission" date="2017-11" db="EMBL/GenBank/DDBJ databases">
        <title>Genome-resolved metagenomics identifies genetic mobility, metabolic interactions, and unexpected diversity in perchlorate-reducing communities.</title>
        <authorList>
            <person name="Barnum T.P."/>
            <person name="Figueroa I.A."/>
            <person name="Carlstrom C.I."/>
            <person name="Lucas L.N."/>
            <person name="Engelbrektson A.L."/>
            <person name="Coates J.D."/>
        </authorList>
    </citation>
    <scope>NUCLEOTIDE SEQUENCE [LARGE SCALE GENOMIC DNA]</scope>
    <source>
        <strain evidence="4">BM301</strain>
    </source>
</reference>
<protein>
    <submittedName>
        <fullName evidence="4">Uncharacterized protein</fullName>
    </submittedName>
</protein>
<sequence>MKWICWLCLLLLSGCQQPLARNDAPVRVTEAAVDTSGGALRNLIDFSNRFQVHTRQDQLILCGEMRQSLSRDGDLWTGWYLATAISQVEGCGEPEEAITLINHLLEQRFVSRETGWLAYYQISLLQRQQRQRQQLSKAVAEQRRLEERLAQVAEAKRLLENQLRDLKHIETSINQRLDEKQQGTNPTVTKPAGATGR</sequence>
<dbReference type="RefSeq" id="WP_273438227.1">
    <property type="nucleotide sequence ID" value="NZ_CBDUFW010000005.1"/>
</dbReference>
<comment type="caution">
    <text evidence="4">The sequence shown here is derived from an EMBL/GenBank/DDBJ whole genome shotgun (WGS) entry which is preliminary data.</text>
</comment>
<evidence type="ECO:0000256" key="2">
    <source>
        <dbReference type="SAM" id="MobiDB-lite"/>
    </source>
</evidence>
<accession>A0A2N6CZ68</accession>
<keyword evidence="1" id="KW-0175">Coiled coil</keyword>
<name>A0A2N6CZ68_9GAMM</name>
<evidence type="ECO:0000256" key="1">
    <source>
        <dbReference type="SAM" id="Coils"/>
    </source>
</evidence>
<dbReference type="EMBL" id="PKUN01000004">
    <property type="protein sequence ID" value="PLX62659.1"/>
    <property type="molecule type" value="Genomic_DNA"/>
</dbReference>
<feature type="chain" id="PRO_5014982740" evidence="3">
    <location>
        <begin position="21"/>
        <end position="197"/>
    </location>
</feature>
<dbReference type="STRING" id="1111735.GCA_000428045_00485"/>
<feature type="region of interest" description="Disordered" evidence="2">
    <location>
        <begin position="174"/>
        <end position="197"/>
    </location>
</feature>
<keyword evidence="3" id="KW-0732">Signal</keyword>